<dbReference type="PROSITE" id="PS00028">
    <property type="entry name" value="ZINC_FINGER_C2H2_1"/>
    <property type="match status" value="1"/>
</dbReference>
<evidence type="ECO:0000313" key="3">
    <source>
        <dbReference type="EnsemblMetazoa" id="XP_022643696"/>
    </source>
</evidence>
<keyword evidence="4" id="KW-1185">Reference proteome</keyword>
<feature type="compositionally biased region" description="Basic and acidic residues" evidence="1">
    <location>
        <begin position="38"/>
        <end position="65"/>
    </location>
</feature>
<feature type="region of interest" description="Disordered" evidence="1">
    <location>
        <begin position="36"/>
        <end position="82"/>
    </location>
</feature>
<dbReference type="Proteomes" id="UP000594260">
    <property type="component" value="Unplaced"/>
</dbReference>
<dbReference type="SMART" id="SM00355">
    <property type="entry name" value="ZnF_C2H2"/>
    <property type="match status" value="2"/>
</dbReference>
<sequence>MAPKFAPPDHLHEQVHTQVQTVAVVTHEIAGPLQTIHHQPEEETHENPEHNEAQDQYTEEDHQAEQDTSASQTSTGGTGTKYRYDRQCPSCGNVLSTLYALKLHIAKKHPDEQEDLIPLIKQTQWRCMQFPCTVDINCAAVCKGRKELLEHMQNDHGVAVEWIDHSFSTRDEFESFRRELKSNGTVFIKATSRYKQAVGWAVYRCNREGNKDERKNRPRSSTGGRSSSIKIGTFCTAYCKVYYEGEGIRAFGSTTHVNHEVNGQWPEHTMRAPEPEERLLEVTRDDGTVTHQIVKVIEEPAAQPGATARSMLRCEEDQILISTEDSDSGGHLKLDALVVEGVEELRTISEECQAEPMVIYADRLRKFYRNLGEAVSRIVGDDFKAKRRSMSTQNTAAPGAPKMLKIANE</sequence>
<proteinExistence type="predicted"/>
<dbReference type="RefSeq" id="XP_022643694.1">
    <property type="nucleotide sequence ID" value="XM_022787959.1"/>
</dbReference>
<dbReference type="EnsemblMetazoa" id="XM_022787958">
    <property type="protein sequence ID" value="XP_022643693"/>
    <property type="gene ID" value="LOC111242979"/>
</dbReference>
<reference evidence="3" key="1">
    <citation type="submission" date="2021-01" db="UniProtKB">
        <authorList>
            <consortium name="EnsemblMetazoa"/>
        </authorList>
    </citation>
    <scope>IDENTIFICATION</scope>
</reference>
<dbReference type="AlphaFoldDB" id="A0A7M7IX06"/>
<dbReference type="InterPro" id="IPR052797">
    <property type="entry name" value="RegFact_GeneExpr_CellDeath"/>
</dbReference>
<feature type="region of interest" description="Disordered" evidence="1">
    <location>
        <begin position="389"/>
        <end position="409"/>
    </location>
</feature>
<dbReference type="InterPro" id="IPR013087">
    <property type="entry name" value="Znf_C2H2_type"/>
</dbReference>
<dbReference type="RefSeq" id="XP_022643696.1">
    <property type="nucleotide sequence ID" value="XM_022787961.1"/>
</dbReference>
<dbReference type="EnsemblMetazoa" id="XM_022787959">
    <property type="protein sequence ID" value="XP_022643694"/>
    <property type="gene ID" value="LOC111242979"/>
</dbReference>
<accession>A0A7M7IX06</accession>
<dbReference type="PANTHER" id="PTHR33936">
    <property type="entry name" value="PROTEIN CBG17840"/>
    <property type="match status" value="1"/>
</dbReference>
<organism evidence="3 4">
    <name type="scientific">Varroa destructor</name>
    <name type="common">Honeybee mite</name>
    <dbReference type="NCBI Taxonomy" id="109461"/>
    <lineage>
        <taxon>Eukaryota</taxon>
        <taxon>Metazoa</taxon>
        <taxon>Ecdysozoa</taxon>
        <taxon>Arthropoda</taxon>
        <taxon>Chelicerata</taxon>
        <taxon>Arachnida</taxon>
        <taxon>Acari</taxon>
        <taxon>Parasitiformes</taxon>
        <taxon>Mesostigmata</taxon>
        <taxon>Gamasina</taxon>
        <taxon>Dermanyssoidea</taxon>
        <taxon>Varroidae</taxon>
        <taxon>Varroa</taxon>
    </lineage>
</organism>
<evidence type="ECO:0000256" key="1">
    <source>
        <dbReference type="SAM" id="MobiDB-lite"/>
    </source>
</evidence>
<dbReference type="GeneID" id="111242979"/>
<dbReference type="EnsemblMetazoa" id="XM_022787961">
    <property type="protein sequence ID" value="XP_022643696"/>
    <property type="gene ID" value="LOC111242979"/>
</dbReference>
<dbReference type="RefSeq" id="XP_022643693.1">
    <property type="nucleotide sequence ID" value="XM_022787958.1"/>
</dbReference>
<dbReference type="PANTHER" id="PTHR33936:SF24">
    <property type="entry name" value="C2H2-TYPE DOMAIN-CONTAINING PROTEIN"/>
    <property type="match status" value="1"/>
</dbReference>
<name>A0A7M7IX06_VARDE</name>
<protein>
    <recommendedName>
        <fullName evidence="2">C2H2-type domain-containing protein</fullName>
    </recommendedName>
</protein>
<evidence type="ECO:0000259" key="2">
    <source>
        <dbReference type="PROSITE" id="PS00028"/>
    </source>
</evidence>
<feature type="domain" description="C2H2-type" evidence="2">
    <location>
        <begin position="88"/>
        <end position="109"/>
    </location>
</feature>
<evidence type="ECO:0000313" key="4">
    <source>
        <dbReference type="Proteomes" id="UP000594260"/>
    </source>
</evidence>